<reference evidence="2 3" key="1">
    <citation type="submission" date="2020-04" db="EMBL/GenBank/DDBJ databases">
        <title>Perkinsus olseni comparative genomics.</title>
        <authorList>
            <person name="Bogema D.R."/>
        </authorList>
    </citation>
    <scope>NUCLEOTIDE SEQUENCE [LARGE SCALE GENOMIC DNA]</scope>
    <source>
        <strain evidence="2">ATCC PRA-205</strain>
    </source>
</reference>
<sequence length="118" mass="12850">MSITPAFPQSDIEEIRFLCPGSSDNDIEKALYKYHGDKNLAVKDLLNNDDQKPQPKPPGTGAAPADSQRSSLRRRVVGLKNGSGRYPSVPSSGSAPQYSDQANVQQQSTTGQEMRTEE</sequence>
<comment type="caution">
    <text evidence="2">The sequence shown here is derived from an EMBL/GenBank/DDBJ whole genome shotgun (WGS) entry which is preliminary data.</text>
</comment>
<name>A0A7J6SSX3_PEROL</name>
<feature type="compositionally biased region" description="Polar residues" evidence="1">
    <location>
        <begin position="89"/>
        <end position="118"/>
    </location>
</feature>
<protein>
    <submittedName>
        <fullName evidence="2">Ca(2+)-dependent cysteine protease</fullName>
    </submittedName>
</protein>
<evidence type="ECO:0000256" key="1">
    <source>
        <dbReference type="SAM" id="MobiDB-lite"/>
    </source>
</evidence>
<keyword evidence="2" id="KW-0645">Protease</keyword>
<dbReference type="AlphaFoldDB" id="A0A7J6SSX3"/>
<dbReference type="Proteomes" id="UP000574390">
    <property type="component" value="Unassembled WGS sequence"/>
</dbReference>
<evidence type="ECO:0000313" key="2">
    <source>
        <dbReference type="EMBL" id="KAF4736044.1"/>
    </source>
</evidence>
<dbReference type="GO" id="GO:0008233">
    <property type="term" value="F:peptidase activity"/>
    <property type="evidence" value="ECO:0007669"/>
    <property type="project" value="UniProtKB-KW"/>
</dbReference>
<keyword evidence="2" id="KW-0378">Hydrolase</keyword>
<accession>A0A7J6SSX3</accession>
<feature type="non-terminal residue" evidence="2">
    <location>
        <position position="118"/>
    </location>
</feature>
<organism evidence="2 3">
    <name type="scientific">Perkinsus olseni</name>
    <name type="common">Perkinsus atlanticus</name>
    <dbReference type="NCBI Taxonomy" id="32597"/>
    <lineage>
        <taxon>Eukaryota</taxon>
        <taxon>Sar</taxon>
        <taxon>Alveolata</taxon>
        <taxon>Perkinsozoa</taxon>
        <taxon>Perkinsea</taxon>
        <taxon>Perkinsida</taxon>
        <taxon>Perkinsidae</taxon>
        <taxon>Perkinsus</taxon>
    </lineage>
</organism>
<feature type="region of interest" description="Disordered" evidence="1">
    <location>
        <begin position="45"/>
        <end position="118"/>
    </location>
</feature>
<dbReference type="GO" id="GO:0006508">
    <property type="term" value="P:proteolysis"/>
    <property type="evidence" value="ECO:0007669"/>
    <property type="project" value="UniProtKB-KW"/>
</dbReference>
<evidence type="ECO:0000313" key="3">
    <source>
        <dbReference type="Proteomes" id="UP000574390"/>
    </source>
</evidence>
<proteinExistence type="predicted"/>
<dbReference type="EMBL" id="JABANM010012412">
    <property type="protein sequence ID" value="KAF4736044.1"/>
    <property type="molecule type" value="Genomic_DNA"/>
</dbReference>
<gene>
    <name evidence="2" type="primary">MCA1_3</name>
    <name evidence="2" type="ORF">FOZ62_011291</name>
</gene>